<evidence type="ECO:0000313" key="3">
    <source>
        <dbReference type="Proteomes" id="UP000549765"/>
    </source>
</evidence>
<dbReference type="EMBL" id="JAAXPN010000001">
    <property type="protein sequence ID" value="NKZ23388.1"/>
    <property type="molecule type" value="Genomic_DNA"/>
</dbReference>
<organism evidence="2 3">
    <name type="scientific">Periweissella fabalis</name>
    <dbReference type="NCBI Taxonomy" id="1070421"/>
    <lineage>
        <taxon>Bacteria</taxon>
        <taxon>Bacillati</taxon>
        <taxon>Bacillota</taxon>
        <taxon>Bacilli</taxon>
        <taxon>Lactobacillales</taxon>
        <taxon>Lactobacillaceae</taxon>
        <taxon>Periweissella</taxon>
    </lineage>
</organism>
<gene>
    <name evidence="2" type="ORF">HF964_00970</name>
</gene>
<protein>
    <submittedName>
        <fullName evidence="2">LPXTG cell wall anchor domain-containing protein</fullName>
    </submittedName>
</protein>
<evidence type="ECO:0000256" key="1">
    <source>
        <dbReference type="SAM" id="Phobius"/>
    </source>
</evidence>
<feature type="transmembrane region" description="Helical" evidence="1">
    <location>
        <begin position="26"/>
        <end position="45"/>
    </location>
</feature>
<keyword evidence="1" id="KW-0812">Transmembrane</keyword>
<name>A0A7X6S2B7_9LACO</name>
<proteinExistence type="predicted"/>
<keyword evidence="1" id="KW-0472">Membrane</keyword>
<sequence>METPTTKTATGQQVVLPKTDQTNSRIGILAGIIGVLLTGLGFIGINKKKHD</sequence>
<dbReference type="Proteomes" id="UP000549765">
    <property type="component" value="Unassembled WGS sequence"/>
</dbReference>
<dbReference type="NCBIfam" id="TIGR01167">
    <property type="entry name" value="LPXTG_anchor"/>
    <property type="match status" value="1"/>
</dbReference>
<reference evidence="2 3" key="1">
    <citation type="submission" date="2020-04" db="EMBL/GenBank/DDBJ databases">
        <title>MicrobeNet Type strains.</title>
        <authorList>
            <person name="Nicholson A.C."/>
        </authorList>
    </citation>
    <scope>NUCLEOTIDE SEQUENCE [LARGE SCALE GENOMIC DNA]</scope>
    <source>
        <strain evidence="2 3">CCUG 61472</strain>
    </source>
</reference>
<accession>A0A7X6S2B7</accession>
<keyword evidence="3" id="KW-1185">Reference proteome</keyword>
<comment type="caution">
    <text evidence="2">The sequence shown here is derived from an EMBL/GenBank/DDBJ whole genome shotgun (WGS) entry which is preliminary data.</text>
</comment>
<keyword evidence="1" id="KW-1133">Transmembrane helix</keyword>
<evidence type="ECO:0000313" key="2">
    <source>
        <dbReference type="EMBL" id="NKZ23388.1"/>
    </source>
</evidence>
<dbReference type="AlphaFoldDB" id="A0A7X6S2B7"/>
<dbReference type="RefSeq" id="WP_168721186.1">
    <property type="nucleotide sequence ID" value="NZ_JAAXPN010000001.1"/>
</dbReference>